<comment type="caution">
    <text evidence="2">The sequence shown here is derived from an EMBL/GenBank/DDBJ whole genome shotgun (WGS) entry which is preliminary data.</text>
</comment>
<dbReference type="Gene3D" id="3.30.1340.30">
    <property type="match status" value="5"/>
</dbReference>
<feature type="domain" description="BON" evidence="1">
    <location>
        <begin position="87"/>
        <end position="155"/>
    </location>
</feature>
<feature type="domain" description="BON" evidence="1">
    <location>
        <begin position="318"/>
        <end position="386"/>
    </location>
</feature>
<feature type="domain" description="BON" evidence="1">
    <location>
        <begin position="413"/>
        <end position="480"/>
    </location>
</feature>
<dbReference type="Proteomes" id="UP001596513">
    <property type="component" value="Unassembled WGS sequence"/>
</dbReference>
<evidence type="ECO:0000313" key="3">
    <source>
        <dbReference type="Proteomes" id="UP001596513"/>
    </source>
</evidence>
<dbReference type="PANTHER" id="PTHR34606">
    <property type="entry name" value="BON DOMAIN-CONTAINING PROTEIN"/>
    <property type="match status" value="1"/>
</dbReference>
<dbReference type="PROSITE" id="PS50914">
    <property type="entry name" value="BON"/>
    <property type="match status" value="5"/>
</dbReference>
<reference evidence="3" key="1">
    <citation type="journal article" date="2019" name="Int. J. Syst. Evol. Microbiol.">
        <title>The Global Catalogue of Microorganisms (GCM) 10K type strain sequencing project: providing services to taxonomists for standard genome sequencing and annotation.</title>
        <authorList>
            <consortium name="The Broad Institute Genomics Platform"/>
            <consortium name="The Broad Institute Genome Sequencing Center for Infectious Disease"/>
            <person name="Wu L."/>
            <person name="Ma J."/>
        </authorList>
    </citation>
    <scope>NUCLEOTIDE SEQUENCE [LARGE SCALE GENOMIC DNA]</scope>
    <source>
        <strain evidence="3">JCM 19635</strain>
    </source>
</reference>
<name>A0ABW2U2A5_9BACT</name>
<dbReference type="SMART" id="SM00749">
    <property type="entry name" value="BON"/>
    <property type="match status" value="6"/>
</dbReference>
<dbReference type="EMBL" id="JBHTEK010000001">
    <property type="protein sequence ID" value="MFC7667598.1"/>
    <property type="molecule type" value="Genomic_DNA"/>
</dbReference>
<evidence type="ECO:0000259" key="1">
    <source>
        <dbReference type="PROSITE" id="PS50914"/>
    </source>
</evidence>
<dbReference type="Pfam" id="PF04972">
    <property type="entry name" value="BON"/>
    <property type="match status" value="6"/>
</dbReference>
<dbReference type="RefSeq" id="WP_380202251.1">
    <property type="nucleotide sequence ID" value="NZ_JBHTEK010000001.1"/>
</dbReference>
<feature type="domain" description="BON" evidence="1">
    <location>
        <begin position="245"/>
        <end position="313"/>
    </location>
</feature>
<accession>A0ABW2U2A5</accession>
<sequence>MPTHTAILAADERLADTDIREAVLRLFKLKKGVSARLLEVSCREGIVELTGFTDSLLSRERAEDMAKAVRGVRGVINEISIHTPDLPDAELQRRVELALLQDPATCGYPVHCHAHDGEITVEGTLQSWAEEQLVLQVLSSVPGVRELNNRLRVGQTGPKNTDQQITTQIQEFLAWDIRVKSALVKVRTHEGVVHLSGMVGTAAEHDHVVATAYVAGATRVDAHNLYVDHWAQDKELRQEKFAPKADADVAQAIRDVLRFDPRVEDEAVKVHVRDGVVTLLGDVSNLRARHAAGQDAANVVGVGVVHNLLQVRVLHPSPDASIRERVQAALTNDAYLSRFHFSVEVTEGRASLRGTVDSHFEQERAEEVASGVSGVVDVVNFVQLFAAVLDPVAPKLSVEEAGHSAAPLGRVAPDDQLEQRIRTHFYWSARLHDQDIDISVRNGRVSLTGTVDTWVDRRQAAAEAYACGALDVNNHLHLPAPR</sequence>
<organism evidence="2 3">
    <name type="scientific">Hymenobacter humi</name>
    <dbReference type="NCBI Taxonomy" id="1411620"/>
    <lineage>
        <taxon>Bacteria</taxon>
        <taxon>Pseudomonadati</taxon>
        <taxon>Bacteroidota</taxon>
        <taxon>Cytophagia</taxon>
        <taxon>Cytophagales</taxon>
        <taxon>Hymenobacteraceae</taxon>
        <taxon>Hymenobacter</taxon>
    </lineage>
</organism>
<dbReference type="InterPro" id="IPR007055">
    <property type="entry name" value="BON_dom"/>
</dbReference>
<dbReference type="InterPro" id="IPR014004">
    <property type="entry name" value="Transpt-assoc_nodulatn_dom_bac"/>
</dbReference>
<feature type="domain" description="BON" evidence="1">
    <location>
        <begin position="15"/>
        <end position="83"/>
    </location>
</feature>
<protein>
    <submittedName>
        <fullName evidence="2">BON domain-containing protein</fullName>
    </submittedName>
</protein>
<keyword evidence="3" id="KW-1185">Reference proteome</keyword>
<evidence type="ECO:0000313" key="2">
    <source>
        <dbReference type="EMBL" id="MFC7667598.1"/>
    </source>
</evidence>
<gene>
    <name evidence="2" type="ORF">ACFQT0_09525</name>
</gene>
<dbReference type="InterPro" id="IPR051686">
    <property type="entry name" value="Lipoprotein_DolP"/>
</dbReference>
<dbReference type="PANTHER" id="PTHR34606:SF15">
    <property type="entry name" value="BON DOMAIN-CONTAINING PROTEIN"/>
    <property type="match status" value="1"/>
</dbReference>
<proteinExistence type="predicted"/>